<name>A0A2S4Q0B2_9PEZI</name>
<reference evidence="1 2" key="1">
    <citation type="submission" date="2017-10" db="EMBL/GenBank/DDBJ databases">
        <title>Development of genomic resources for the powdery mildew, Erysiphe pulchra.</title>
        <authorList>
            <person name="Wadl P.A."/>
            <person name="Mack B.M."/>
            <person name="Moore G."/>
            <person name="Beltz S.B."/>
        </authorList>
    </citation>
    <scope>NUCLEOTIDE SEQUENCE [LARGE SCALE GENOMIC DNA]</scope>
    <source>
        <strain evidence="1">Cflorida</strain>
    </source>
</reference>
<dbReference type="AlphaFoldDB" id="A0A2S4Q0B2"/>
<dbReference type="Proteomes" id="UP000237438">
    <property type="component" value="Unassembled WGS sequence"/>
</dbReference>
<sequence>MVALGKWSQHAIDNIFLMKYGQGMSEPQITDHIAQNDPSHRDIKVTGIRYVLRCKQPSPGIPSDPKRKQITSTNVGSQYRKFKKNMSMAYDIQEGIMSQKRLHEQFLNRQNRLSKSPQLTQYQIQQDPLSCQLDRPWLTSFQASHNQLHDNKDKGTTSLTNYEILKDFRYIAKDFLDSLPPGVTTDTQDILSYYSKAPESTSQDSNVCLPTRNSSVDSFLHSFHGTREDGSFLTPNCVNSSTNTQLLTPTTSQDTYLPTDLVNSSTDTCISSLTFFNEPIDDIFKFPSMEQAETQAMPRVFDPSFGQESWDVPLKTHEQENEKKNFSDILDPNTYLEDTQIEEQNENTCHLIAPTHTGGYANSMKRHAEKKASAKCPQKQKEMPSHNFEACSIKANKFGGIRGSPLDNPQIMRENPLTHLFDSSNCDEYFSNNTGLLTNAIRPDDFLKSNESPIDLGTSTINLHNPEFHQPFILPNDTQFWTINRTEESNLTLHGSTPTSQVIINLFNPKFHSGCFINETFVPPKCSQEQLDTLGARSSLELA</sequence>
<keyword evidence="2" id="KW-1185">Reference proteome</keyword>
<proteinExistence type="predicted"/>
<evidence type="ECO:0000313" key="2">
    <source>
        <dbReference type="Proteomes" id="UP000237438"/>
    </source>
</evidence>
<dbReference type="OrthoDB" id="3596628at2759"/>
<protein>
    <submittedName>
        <fullName evidence="1">Uncharacterized protein</fullName>
    </submittedName>
</protein>
<comment type="caution">
    <text evidence="1">The sequence shown here is derived from an EMBL/GenBank/DDBJ whole genome shotgun (WGS) entry which is preliminary data.</text>
</comment>
<evidence type="ECO:0000313" key="1">
    <source>
        <dbReference type="EMBL" id="POS87724.1"/>
    </source>
</evidence>
<gene>
    <name evidence="1" type="ORF">EPUL_000474</name>
</gene>
<organism evidence="1 2">
    <name type="scientific">Erysiphe pulchra</name>
    <dbReference type="NCBI Taxonomy" id="225359"/>
    <lineage>
        <taxon>Eukaryota</taxon>
        <taxon>Fungi</taxon>
        <taxon>Dikarya</taxon>
        <taxon>Ascomycota</taxon>
        <taxon>Pezizomycotina</taxon>
        <taxon>Leotiomycetes</taxon>
        <taxon>Erysiphales</taxon>
        <taxon>Erysiphaceae</taxon>
        <taxon>Erysiphe</taxon>
    </lineage>
</organism>
<accession>A0A2S4Q0B2</accession>
<dbReference type="EMBL" id="PEDP01000078">
    <property type="protein sequence ID" value="POS87724.1"/>
    <property type="molecule type" value="Genomic_DNA"/>
</dbReference>